<dbReference type="PIRSF" id="PIRSF016789">
    <property type="entry name" value="DUF454"/>
    <property type="match status" value="1"/>
</dbReference>
<dbReference type="OrthoDB" id="9816293at2"/>
<dbReference type="Pfam" id="PF04304">
    <property type="entry name" value="DUF454"/>
    <property type="match status" value="1"/>
</dbReference>
<organism evidence="2 3">
    <name type="scientific">Sandarakinorhabdus cyanobacteriorum</name>
    <dbReference type="NCBI Taxonomy" id="1981098"/>
    <lineage>
        <taxon>Bacteria</taxon>
        <taxon>Pseudomonadati</taxon>
        <taxon>Pseudomonadota</taxon>
        <taxon>Alphaproteobacteria</taxon>
        <taxon>Sphingomonadales</taxon>
        <taxon>Sphingosinicellaceae</taxon>
        <taxon>Sandarakinorhabdus</taxon>
    </lineage>
</organism>
<gene>
    <name evidence="2" type="ORF">CHU93_04410</name>
</gene>
<proteinExistence type="predicted"/>
<dbReference type="InterPro" id="IPR007401">
    <property type="entry name" value="DUF454"/>
</dbReference>
<dbReference type="PANTHER" id="PTHR35813:SF1">
    <property type="entry name" value="INNER MEMBRANE PROTEIN YBAN"/>
    <property type="match status" value="1"/>
</dbReference>
<keyword evidence="1" id="KW-0472">Membrane</keyword>
<evidence type="ECO:0000313" key="3">
    <source>
        <dbReference type="Proteomes" id="UP000216991"/>
    </source>
</evidence>
<evidence type="ECO:0000313" key="2">
    <source>
        <dbReference type="EMBL" id="OYQ31302.1"/>
    </source>
</evidence>
<reference evidence="2 3" key="1">
    <citation type="submission" date="2017-07" db="EMBL/GenBank/DDBJ databases">
        <title>Sandarakinorhabdus cyanobacteriorum sp. nov., a novel bacterium isolated from cyanobacterial aggregates in a eutrophic lake.</title>
        <authorList>
            <person name="Cai H."/>
        </authorList>
    </citation>
    <scope>NUCLEOTIDE SEQUENCE [LARGE SCALE GENOMIC DNA]</scope>
    <source>
        <strain evidence="2 3">TH057</strain>
    </source>
</reference>
<keyword evidence="3" id="KW-1185">Reference proteome</keyword>
<protein>
    <submittedName>
        <fullName evidence="2">DUF454 domain-containing protein</fullName>
    </submittedName>
</protein>
<dbReference type="GO" id="GO:0005886">
    <property type="term" value="C:plasma membrane"/>
    <property type="evidence" value="ECO:0007669"/>
    <property type="project" value="TreeGrafter"/>
</dbReference>
<name>A0A255YPZ4_9SPHN</name>
<dbReference type="EMBL" id="NOXT01000087">
    <property type="protein sequence ID" value="OYQ31302.1"/>
    <property type="molecule type" value="Genomic_DNA"/>
</dbReference>
<feature type="transmembrane region" description="Helical" evidence="1">
    <location>
        <begin position="97"/>
        <end position="114"/>
    </location>
</feature>
<accession>A0A255YPZ4</accession>
<dbReference type="AlphaFoldDB" id="A0A255YPZ4"/>
<dbReference type="PANTHER" id="PTHR35813">
    <property type="entry name" value="INNER MEMBRANE PROTEIN YBAN"/>
    <property type="match status" value="1"/>
</dbReference>
<evidence type="ECO:0000256" key="1">
    <source>
        <dbReference type="SAM" id="Phobius"/>
    </source>
</evidence>
<feature type="transmembrane region" description="Helical" evidence="1">
    <location>
        <begin position="73"/>
        <end position="91"/>
    </location>
</feature>
<dbReference type="Proteomes" id="UP000216991">
    <property type="component" value="Unassembled WGS sequence"/>
</dbReference>
<keyword evidence="1" id="KW-0812">Transmembrane</keyword>
<keyword evidence="1" id="KW-1133">Transmembrane helix</keyword>
<sequence>MFRPLWLLLGFTSLALGIAGIVLPLLPTTPFVLLAAWAFANGSPRLHAWLLANRSFGPLIRNWEEHGAISPRAKAFAIVSMAGVFAASWIMGAPERVIIIQAVILPATSLFILTRPSGPKPPAA</sequence>
<comment type="caution">
    <text evidence="2">The sequence shown here is derived from an EMBL/GenBank/DDBJ whole genome shotgun (WGS) entry which is preliminary data.</text>
</comment>